<dbReference type="Pfam" id="PF09229">
    <property type="entry name" value="Aha1_N"/>
    <property type="match status" value="1"/>
</dbReference>
<feature type="non-terminal residue" evidence="2">
    <location>
        <position position="1"/>
    </location>
</feature>
<protein>
    <submittedName>
        <fullName evidence="2">Ribosomal N-lysine methyltransferase 1</fullName>
    </submittedName>
</protein>
<keyword evidence="2" id="KW-0489">Methyltransferase</keyword>
<dbReference type="GO" id="GO:0008168">
    <property type="term" value="F:methyltransferase activity"/>
    <property type="evidence" value="ECO:0007669"/>
    <property type="project" value="UniProtKB-KW"/>
</dbReference>
<dbReference type="EMBL" id="GDJX01016110">
    <property type="protein sequence ID" value="JAT51826.1"/>
    <property type="molecule type" value="Transcribed_RNA"/>
</dbReference>
<feature type="domain" description="Activator of Hsp90 ATPase AHSA1-like N-terminal" evidence="1">
    <location>
        <begin position="4"/>
        <end position="66"/>
    </location>
</feature>
<dbReference type="AlphaFoldDB" id="A0A1D1YB19"/>
<gene>
    <name evidence="2" type="primary">RKM1</name>
    <name evidence="2" type="ORF">g.144398</name>
</gene>
<dbReference type="GO" id="GO:0001671">
    <property type="term" value="F:ATPase activator activity"/>
    <property type="evidence" value="ECO:0007669"/>
    <property type="project" value="InterPro"/>
</dbReference>
<feature type="non-terminal residue" evidence="2">
    <location>
        <position position="100"/>
    </location>
</feature>
<proteinExistence type="predicted"/>
<name>A0A1D1YB19_9ARAE</name>
<dbReference type="InterPro" id="IPR015310">
    <property type="entry name" value="AHSA1-like_N"/>
</dbReference>
<keyword evidence="2" id="KW-0808">Transferase</keyword>
<dbReference type="GO" id="GO:0051087">
    <property type="term" value="F:protein-folding chaperone binding"/>
    <property type="evidence" value="ECO:0007669"/>
    <property type="project" value="InterPro"/>
</dbReference>
<evidence type="ECO:0000313" key="2">
    <source>
        <dbReference type="EMBL" id="JAT51826.1"/>
    </source>
</evidence>
<dbReference type="GO" id="GO:0032259">
    <property type="term" value="P:methylation"/>
    <property type="evidence" value="ECO:0007669"/>
    <property type="project" value="UniProtKB-KW"/>
</dbReference>
<organism evidence="2">
    <name type="scientific">Anthurium amnicola</name>
    <dbReference type="NCBI Taxonomy" id="1678845"/>
    <lineage>
        <taxon>Eukaryota</taxon>
        <taxon>Viridiplantae</taxon>
        <taxon>Streptophyta</taxon>
        <taxon>Embryophyta</taxon>
        <taxon>Tracheophyta</taxon>
        <taxon>Spermatophyta</taxon>
        <taxon>Magnoliopsida</taxon>
        <taxon>Liliopsida</taxon>
        <taxon>Araceae</taxon>
        <taxon>Pothoideae</taxon>
        <taxon>Potheae</taxon>
        <taxon>Anthurium</taxon>
    </lineage>
</organism>
<sequence length="100" mass="10729">PPSGTEVLGTVDVTDIFNDETGPYQCNVKLEKDKDNTTDNVKLKDAIRKQLSAVLKPVLDALIESAKEQVSIQSPVEVKRVLSGSTSGALKKPETTTSTT</sequence>
<accession>A0A1D1YB19</accession>
<evidence type="ECO:0000259" key="1">
    <source>
        <dbReference type="Pfam" id="PF09229"/>
    </source>
</evidence>
<reference evidence="2" key="1">
    <citation type="submission" date="2015-07" db="EMBL/GenBank/DDBJ databases">
        <title>Transcriptome Assembly of Anthurium amnicola.</title>
        <authorList>
            <person name="Suzuki J."/>
        </authorList>
    </citation>
    <scope>NUCLEOTIDE SEQUENCE</scope>
</reference>